<dbReference type="PANTHER" id="PTHR11059">
    <property type="entry name" value="DNA REPAIR PROTEIN RECN"/>
    <property type="match status" value="1"/>
</dbReference>
<evidence type="ECO:0000256" key="8">
    <source>
        <dbReference type="ARBA" id="ARBA00033408"/>
    </source>
</evidence>
<dbReference type="GO" id="GO:0006310">
    <property type="term" value="P:DNA recombination"/>
    <property type="evidence" value="ECO:0007669"/>
    <property type="project" value="InterPro"/>
</dbReference>
<dbReference type="STRING" id="1413211.U473_04180"/>
<keyword evidence="6" id="KW-0067">ATP-binding</keyword>
<dbReference type="InterPro" id="IPR027417">
    <property type="entry name" value="P-loop_NTPase"/>
</dbReference>
<dbReference type="InterPro" id="IPR003395">
    <property type="entry name" value="RecF/RecN/SMC_N"/>
</dbReference>
<dbReference type="GO" id="GO:0006281">
    <property type="term" value="P:DNA repair"/>
    <property type="evidence" value="ECO:0007669"/>
    <property type="project" value="UniProtKB-KW"/>
</dbReference>
<dbReference type="PIRSF" id="PIRSF003128">
    <property type="entry name" value="RecN"/>
    <property type="match status" value="1"/>
</dbReference>
<gene>
    <name evidence="11" type="ORF">U473_04180</name>
</gene>
<dbReference type="InterPro" id="IPR004604">
    <property type="entry name" value="DNA_recomb/repair_RecN"/>
</dbReference>
<evidence type="ECO:0000256" key="2">
    <source>
        <dbReference type="ARBA" id="ARBA00009441"/>
    </source>
</evidence>
<evidence type="ECO:0000256" key="5">
    <source>
        <dbReference type="ARBA" id="ARBA00022763"/>
    </source>
</evidence>
<evidence type="ECO:0000256" key="6">
    <source>
        <dbReference type="ARBA" id="ARBA00022840"/>
    </source>
</evidence>
<dbReference type="PANTHER" id="PTHR11059:SF0">
    <property type="entry name" value="DNA REPAIR PROTEIN RECN"/>
    <property type="match status" value="1"/>
</dbReference>
<accession>A0A135L341</accession>
<dbReference type="GO" id="GO:0009432">
    <property type="term" value="P:SOS response"/>
    <property type="evidence" value="ECO:0007669"/>
    <property type="project" value="TreeGrafter"/>
</dbReference>
<evidence type="ECO:0000256" key="1">
    <source>
        <dbReference type="ARBA" id="ARBA00003618"/>
    </source>
</evidence>
<evidence type="ECO:0000313" key="11">
    <source>
        <dbReference type="EMBL" id="KXG43299.1"/>
    </source>
</evidence>
<keyword evidence="5 9" id="KW-0227">DNA damage</keyword>
<evidence type="ECO:0000256" key="4">
    <source>
        <dbReference type="ARBA" id="ARBA00022741"/>
    </source>
</evidence>
<evidence type="ECO:0000256" key="3">
    <source>
        <dbReference type="ARBA" id="ARBA00021315"/>
    </source>
</evidence>
<evidence type="ECO:0000256" key="7">
    <source>
        <dbReference type="ARBA" id="ARBA00023204"/>
    </source>
</evidence>
<comment type="function">
    <text evidence="1 9">May be involved in recombinational repair of damaged DNA.</text>
</comment>
<dbReference type="Proteomes" id="UP000070352">
    <property type="component" value="Unassembled WGS sequence"/>
</dbReference>
<organism evidence="11 12">
    <name type="scientific">Tepidibacillus decaturensis</name>
    <dbReference type="NCBI Taxonomy" id="1413211"/>
    <lineage>
        <taxon>Bacteria</taxon>
        <taxon>Bacillati</taxon>
        <taxon>Bacillota</taxon>
        <taxon>Bacilli</taxon>
        <taxon>Bacillales</taxon>
        <taxon>Bacillaceae</taxon>
        <taxon>Tepidibacillus</taxon>
    </lineage>
</organism>
<dbReference type="FunFam" id="3.40.50.300:FF:000319">
    <property type="entry name" value="DNA repair protein RecN"/>
    <property type="match status" value="1"/>
</dbReference>
<keyword evidence="12" id="KW-1185">Reference proteome</keyword>
<dbReference type="NCBIfam" id="TIGR00634">
    <property type="entry name" value="recN"/>
    <property type="match status" value="1"/>
</dbReference>
<protein>
    <recommendedName>
        <fullName evidence="3 9">DNA repair protein RecN</fullName>
    </recommendedName>
    <alternativeName>
        <fullName evidence="8 9">Recombination protein N</fullName>
    </alternativeName>
</protein>
<dbReference type="CDD" id="cd03241">
    <property type="entry name" value="ABC_RecN"/>
    <property type="match status" value="2"/>
</dbReference>
<dbReference type="GO" id="GO:0005524">
    <property type="term" value="F:ATP binding"/>
    <property type="evidence" value="ECO:0007669"/>
    <property type="project" value="UniProtKB-KW"/>
</dbReference>
<evidence type="ECO:0000313" key="12">
    <source>
        <dbReference type="Proteomes" id="UP000070352"/>
    </source>
</evidence>
<dbReference type="SUPFAM" id="SSF52540">
    <property type="entry name" value="P-loop containing nucleoside triphosphate hydrolases"/>
    <property type="match status" value="2"/>
</dbReference>
<evidence type="ECO:0000259" key="10">
    <source>
        <dbReference type="Pfam" id="PF02463"/>
    </source>
</evidence>
<dbReference type="AlphaFoldDB" id="A0A135L341"/>
<dbReference type="Pfam" id="PF02463">
    <property type="entry name" value="SMC_N"/>
    <property type="match status" value="1"/>
</dbReference>
<dbReference type="OrthoDB" id="9806954at2"/>
<dbReference type="RefSeq" id="WP_068723636.1">
    <property type="nucleotide sequence ID" value="NZ_LSKU01000001.1"/>
</dbReference>
<feature type="domain" description="RecF/RecN/SMC N-terminal" evidence="10">
    <location>
        <begin position="2"/>
        <end position="520"/>
    </location>
</feature>
<reference evidence="11 12" key="1">
    <citation type="submission" date="2016-02" db="EMBL/GenBank/DDBJ databases">
        <title>Draft Genome for Tepidibacillus decaturensis nov. sp. Strain Z9, an Anaerobic, Moderately Thermophilic and Heterotrophic Bacterium from Deep Subsurface of the Illinois Basin, USA.</title>
        <authorList>
            <person name="Dong Y."/>
            <person name="Chang J.Y."/>
            <person name="Sanford R."/>
            <person name="Fouke B.W."/>
        </authorList>
    </citation>
    <scope>NUCLEOTIDE SEQUENCE [LARGE SCALE GENOMIC DNA]</scope>
    <source>
        <strain evidence="11 12">Z9</strain>
    </source>
</reference>
<comment type="caution">
    <text evidence="11">The sequence shown here is derived from an EMBL/GenBank/DDBJ whole genome shotgun (WGS) entry which is preliminary data.</text>
</comment>
<dbReference type="GO" id="GO:0043590">
    <property type="term" value="C:bacterial nucleoid"/>
    <property type="evidence" value="ECO:0007669"/>
    <property type="project" value="TreeGrafter"/>
</dbReference>
<dbReference type="EMBL" id="LSKU01000001">
    <property type="protein sequence ID" value="KXG43299.1"/>
    <property type="molecule type" value="Genomic_DNA"/>
</dbReference>
<dbReference type="Gene3D" id="3.40.50.300">
    <property type="entry name" value="P-loop containing nucleotide triphosphate hydrolases"/>
    <property type="match status" value="2"/>
</dbReference>
<name>A0A135L341_9BACI</name>
<keyword evidence="7 9" id="KW-0234">DNA repair</keyword>
<dbReference type="FunFam" id="3.40.50.300:FF:000356">
    <property type="entry name" value="DNA repair protein RecN"/>
    <property type="match status" value="1"/>
</dbReference>
<proteinExistence type="inferred from homology"/>
<keyword evidence="4" id="KW-0547">Nucleotide-binding</keyword>
<sequence>MLVELAIRQFAIIKELRINFKKGLNILTGETGAGKSIIIDAIQLIIGGRGSVDFIRNQAEKAEIEALFDLPDQHPVFQILSSLGIELPQDGMLLIRRELLQNGKSICRINGQLVTLGMLKEVGQWLIQLHSQHQNQSLFFQDKQLALLDAYGELSLDKTKKEFRHLFDQYDTLRKEEKLLLENEKELVQRYDLLKYQLNEIITAELQPGEDQELIQKRDQIRYSEKIVKGIGHSYKILSKENGVIDLLSHTLSILDQITQYDTKIKEYYNQLMNSYYQIDDISAQLNQMLYQMDFEPNQLNQIEERLSVIHHLRRKYGESVDAILEYAASIEDEIDVIENRDQHLQHIQQKLKDITHDLILEATELSNQRKKLAKELSQKIEYELRDLEMKNAIFNIDIYYKEDTDGIDINGKKLHINHLGIDKVNFLIATNPGEPLKAIQKIASGGELSRIMLAIQTILANNDEVETIIYDEIDAGVSGRAAQAIAEKLALVAKNKQIFVITHLPQVASMADHHYLIRKHIKDQTTTTEVTVLNHQQKVDEISRMLSGVEMTELTKKHATEMLEKASSFKKTKIN</sequence>
<evidence type="ECO:0000256" key="9">
    <source>
        <dbReference type="PIRNR" id="PIRNR003128"/>
    </source>
</evidence>
<comment type="similarity">
    <text evidence="2 9">Belongs to the RecN family.</text>
</comment>